<reference evidence="2 3" key="1">
    <citation type="journal article" date="2019" name="Int. J. Syst. Evol. Microbiol.">
        <title>The Global Catalogue of Microorganisms (GCM) 10K type strain sequencing project: providing services to taxonomists for standard genome sequencing and annotation.</title>
        <authorList>
            <consortium name="The Broad Institute Genomics Platform"/>
            <consortium name="The Broad Institute Genome Sequencing Center for Infectious Disease"/>
            <person name="Wu L."/>
            <person name="Ma J."/>
        </authorList>
    </citation>
    <scope>NUCLEOTIDE SEQUENCE [LARGE SCALE GENOMIC DNA]</scope>
    <source>
        <strain evidence="2 3">JCM 10696</strain>
    </source>
</reference>
<protein>
    <submittedName>
        <fullName evidence="2">Uncharacterized protein</fullName>
    </submittedName>
</protein>
<dbReference type="Proteomes" id="UP001500665">
    <property type="component" value="Unassembled WGS sequence"/>
</dbReference>
<sequence>MRFSLAIFLFTVGAILKFAIKADGDPVSINTIGVIFMIMGVVTLAVQYLPGRKLDSEVVPHIERPGDGGPEVIVREVPVREVPVREAPVQETRARTDRDVID</sequence>
<organism evidence="2 3">
    <name type="scientific">Actinocorallia libanotica</name>
    <dbReference type="NCBI Taxonomy" id="46162"/>
    <lineage>
        <taxon>Bacteria</taxon>
        <taxon>Bacillati</taxon>
        <taxon>Actinomycetota</taxon>
        <taxon>Actinomycetes</taxon>
        <taxon>Streptosporangiales</taxon>
        <taxon>Thermomonosporaceae</taxon>
        <taxon>Actinocorallia</taxon>
    </lineage>
</organism>
<evidence type="ECO:0000313" key="2">
    <source>
        <dbReference type="EMBL" id="GAA0949196.1"/>
    </source>
</evidence>
<name>A0ABN1QYA6_9ACTN</name>
<feature type="transmembrane region" description="Helical" evidence="1">
    <location>
        <begin position="31"/>
        <end position="49"/>
    </location>
</feature>
<evidence type="ECO:0000256" key="1">
    <source>
        <dbReference type="SAM" id="Phobius"/>
    </source>
</evidence>
<accession>A0ABN1QYA6</accession>
<keyword evidence="1" id="KW-1133">Transmembrane helix</keyword>
<keyword evidence="3" id="KW-1185">Reference proteome</keyword>
<comment type="caution">
    <text evidence="2">The sequence shown here is derived from an EMBL/GenBank/DDBJ whole genome shotgun (WGS) entry which is preliminary data.</text>
</comment>
<keyword evidence="1" id="KW-0812">Transmembrane</keyword>
<dbReference type="RefSeq" id="WP_344240329.1">
    <property type="nucleotide sequence ID" value="NZ_BAAAHH010000008.1"/>
</dbReference>
<proteinExistence type="predicted"/>
<keyword evidence="1" id="KW-0472">Membrane</keyword>
<gene>
    <name evidence="2" type="ORF">GCM10009550_26300</name>
</gene>
<dbReference type="EMBL" id="BAAAHH010000008">
    <property type="protein sequence ID" value="GAA0949196.1"/>
    <property type="molecule type" value="Genomic_DNA"/>
</dbReference>
<evidence type="ECO:0000313" key="3">
    <source>
        <dbReference type="Proteomes" id="UP001500665"/>
    </source>
</evidence>